<dbReference type="EMBL" id="AP019514">
    <property type="protein sequence ID" value="BBI63018.1"/>
    <property type="molecule type" value="Genomic_DNA"/>
</dbReference>
<organism evidence="1 2">
    <name type="scientific">Vreelandella sulfidaeris</name>
    <dbReference type="NCBI Taxonomy" id="115553"/>
    <lineage>
        <taxon>Bacteria</taxon>
        <taxon>Pseudomonadati</taxon>
        <taxon>Pseudomonadota</taxon>
        <taxon>Gammaproteobacteria</taxon>
        <taxon>Oceanospirillales</taxon>
        <taxon>Halomonadaceae</taxon>
        <taxon>Vreelandella</taxon>
    </lineage>
</organism>
<protein>
    <submittedName>
        <fullName evidence="1">Uncharacterized protein</fullName>
    </submittedName>
</protein>
<reference evidence="1 2" key="1">
    <citation type="journal article" date="2019" name="Microbiol. Resour. Announc.">
        <title>Complete Genome Sequence of Halomonas sulfidaeris Strain Esulfide1 Isolated from a Metal Sulfide Rock at a Depth of 2,200 Meters, Obtained Using Nanopore Sequencing.</title>
        <authorList>
            <person name="Saito M."/>
            <person name="Nishigata A."/>
            <person name="Galipon J."/>
            <person name="Arakawa K."/>
        </authorList>
    </citation>
    <scope>NUCLEOTIDE SEQUENCE [LARGE SCALE GENOMIC DNA]</scope>
    <source>
        <strain evidence="1 2">ATCC BAA-803</strain>
    </source>
</reference>
<sequence length="94" mass="10088">MKGVGASVTNGGNVEIQSDSSVMKTYSGFNPGDTVEISFDARTSTGTNSWEDNNGRWGDSFTVEANGVEKFQHRGGFDEKLSSRLSLMKTATSN</sequence>
<gene>
    <name evidence="1" type="ORF">HSBAA_43240</name>
</gene>
<dbReference type="KEGG" id="hsr:HSBAA_43240"/>
<evidence type="ECO:0000313" key="2">
    <source>
        <dbReference type="Proteomes" id="UP000320231"/>
    </source>
</evidence>
<name>A0A455UFI6_9GAMM</name>
<dbReference type="Proteomes" id="UP000320231">
    <property type="component" value="Chromosome"/>
</dbReference>
<accession>A0A455UFI6</accession>
<evidence type="ECO:0000313" key="1">
    <source>
        <dbReference type="EMBL" id="BBI63018.1"/>
    </source>
</evidence>
<proteinExistence type="predicted"/>
<dbReference type="AlphaFoldDB" id="A0A455UFI6"/>